<dbReference type="EMBL" id="AZGA01000002">
    <property type="protein sequence ID" value="KRM36562.1"/>
    <property type="molecule type" value="Genomic_DNA"/>
</dbReference>
<protein>
    <recommendedName>
        <fullName evidence="5">Segregation and condensation protein B</fullName>
    </recommendedName>
</protein>
<dbReference type="PANTHER" id="PTHR34298:SF2">
    <property type="entry name" value="SEGREGATION AND CONDENSATION PROTEIN B"/>
    <property type="match status" value="1"/>
</dbReference>
<sequence length="207" mass="22429">MNYTAAIEALLYAAGDDGTSIGVLAQALELDVAPVRQSLSKLQAQLAADPDSGLTIIEYGQTIKLATKPQYIKAIQTFLAGNVGQHLSQAALEVLAIVAYQQPITRIEIDTLRGVNSSGALQTLMARQLLKEAGRKEVAGRPILYATSAYFLDYFGLTDLTQLPELATSDQTSEQKEQVDLFYTQFQAALNTQTTDTDSPQESQVNK</sequence>
<evidence type="ECO:0000313" key="6">
    <source>
        <dbReference type="EMBL" id="KRM36562.1"/>
    </source>
</evidence>
<accession>X0QKI8</accession>
<reference evidence="6 7" key="1">
    <citation type="journal article" date="2015" name="Genome Announc.">
        <title>Expanding the biotechnology potential of lactobacilli through comparative genomics of 213 strains and associated genera.</title>
        <authorList>
            <person name="Sun Z."/>
            <person name="Harris H.M."/>
            <person name="McCann A."/>
            <person name="Guo C."/>
            <person name="Argimon S."/>
            <person name="Zhang W."/>
            <person name="Yang X."/>
            <person name="Jeffery I.B."/>
            <person name="Cooney J.C."/>
            <person name="Kagawa T.F."/>
            <person name="Liu W."/>
            <person name="Song Y."/>
            <person name="Salvetti E."/>
            <person name="Wrobel A."/>
            <person name="Rasinkangas P."/>
            <person name="Parkhill J."/>
            <person name="Rea M.C."/>
            <person name="O'Sullivan O."/>
            <person name="Ritari J."/>
            <person name="Douillard F.P."/>
            <person name="Paul Ross R."/>
            <person name="Yang R."/>
            <person name="Briner A.E."/>
            <person name="Felis G.E."/>
            <person name="de Vos W.M."/>
            <person name="Barrangou R."/>
            <person name="Klaenhammer T.R."/>
            <person name="Caufield P.W."/>
            <person name="Cui Y."/>
            <person name="Zhang H."/>
            <person name="O'Toole P.W."/>
        </authorList>
    </citation>
    <scope>NUCLEOTIDE SEQUENCE [LARGE SCALE GENOMIC DNA]</scope>
    <source>
        <strain evidence="6 7">DSM 18527</strain>
    </source>
</reference>
<comment type="subunit">
    <text evidence="5">Homodimer. Homodimerization may be required to stabilize the binding of ScpA to the Smc head domains. Component of a cohesin-like complex composed of ScpA, ScpB and the Smc homodimer, in which ScpA and ScpB bind to the head domain of Smc. The presence of the three proteins is required for the association of the complex with DNA.</text>
</comment>
<dbReference type="InterPro" id="IPR036390">
    <property type="entry name" value="WH_DNA-bd_sf"/>
</dbReference>
<dbReference type="PIRSF" id="PIRSF019345">
    <property type="entry name" value="ScpB"/>
    <property type="match status" value="1"/>
</dbReference>
<keyword evidence="7" id="KW-1185">Reference proteome</keyword>
<comment type="subcellular location">
    <subcellularLocation>
        <location evidence="5">Cytoplasm</location>
    </subcellularLocation>
    <text evidence="5">Associated with two foci at the outer edges of the nucleoid region in young cells, and at four foci within both cell halves in older cells.</text>
</comment>
<gene>
    <name evidence="5" type="primary">scpB</name>
    <name evidence="6" type="ORF">FC83_GL002434</name>
</gene>
<comment type="similarity">
    <text evidence="5">Belongs to the ScpB family.</text>
</comment>
<evidence type="ECO:0000256" key="3">
    <source>
        <dbReference type="ARBA" id="ARBA00022829"/>
    </source>
</evidence>
<dbReference type="OrthoDB" id="9806226at2"/>
<keyword evidence="1 5" id="KW-0963">Cytoplasm</keyword>
<evidence type="ECO:0000256" key="4">
    <source>
        <dbReference type="ARBA" id="ARBA00023306"/>
    </source>
</evidence>
<dbReference type="GO" id="GO:0051304">
    <property type="term" value="P:chromosome separation"/>
    <property type="evidence" value="ECO:0007669"/>
    <property type="project" value="InterPro"/>
</dbReference>
<dbReference type="Gene3D" id="1.10.10.10">
    <property type="entry name" value="Winged helix-like DNA-binding domain superfamily/Winged helix DNA-binding domain"/>
    <property type="match status" value="2"/>
</dbReference>
<organism evidence="6 7">
    <name type="scientific">Agrilactobacillus composti DSM 18527 = JCM 14202</name>
    <dbReference type="NCBI Taxonomy" id="1423734"/>
    <lineage>
        <taxon>Bacteria</taxon>
        <taxon>Bacillati</taxon>
        <taxon>Bacillota</taxon>
        <taxon>Bacilli</taxon>
        <taxon>Lactobacillales</taxon>
        <taxon>Lactobacillaceae</taxon>
        <taxon>Agrilactobacillus</taxon>
    </lineage>
</organism>
<keyword evidence="3 5" id="KW-0159">Chromosome partition</keyword>
<dbReference type="eggNOG" id="COG1386">
    <property type="taxonomic scope" value="Bacteria"/>
</dbReference>
<dbReference type="Proteomes" id="UP000051236">
    <property type="component" value="Unassembled WGS sequence"/>
</dbReference>
<proteinExistence type="inferred from homology"/>
<comment type="caution">
    <text evidence="6">The sequence shown here is derived from an EMBL/GenBank/DDBJ whole genome shotgun (WGS) entry which is preliminary data.</text>
</comment>
<dbReference type="PATRIC" id="fig|1423734.3.peg.2468"/>
<name>X0QKI8_9LACO</name>
<dbReference type="SUPFAM" id="SSF46785">
    <property type="entry name" value="Winged helix' DNA-binding domain"/>
    <property type="match status" value="2"/>
</dbReference>
<dbReference type="AlphaFoldDB" id="X0QKI8"/>
<dbReference type="GO" id="GO:0006260">
    <property type="term" value="P:DNA replication"/>
    <property type="evidence" value="ECO:0007669"/>
    <property type="project" value="UniProtKB-UniRule"/>
</dbReference>
<dbReference type="Pfam" id="PF04079">
    <property type="entry name" value="SMC_ScpB"/>
    <property type="match status" value="1"/>
</dbReference>
<dbReference type="GO" id="GO:0051301">
    <property type="term" value="P:cell division"/>
    <property type="evidence" value="ECO:0007669"/>
    <property type="project" value="UniProtKB-KW"/>
</dbReference>
<dbReference type="RefSeq" id="WP_035451687.1">
    <property type="nucleotide sequence ID" value="NZ_AZGA01000002.1"/>
</dbReference>
<dbReference type="NCBIfam" id="TIGR00281">
    <property type="entry name" value="SMC-Scp complex subunit ScpB"/>
    <property type="match status" value="1"/>
</dbReference>
<evidence type="ECO:0000256" key="5">
    <source>
        <dbReference type="HAMAP-Rule" id="MF_01804"/>
    </source>
</evidence>
<comment type="function">
    <text evidence="5">Participates in chromosomal partition during cell division. May act via the formation of a condensin-like complex containing Smc and ScpA that pull DNA away from mid-cell into both cell halves.</text>
</comment>
<evidence type="ECO:0000313" key="7">
    <source>
        <dbReference type="Proteomes" id="UP000051236"/>
    </source>
</evidence>
<dbReference type="InterPro" id="IPR036388">
    <property type="entry name" value="WH-like_DNA-bd_sf"/>
</dbReference>
<dbReference type="GO" id="GO:0005737">
    <property type="term" value="C:cytoplasm"/>
    <property type="evidence" value="ECO:0007669"/>
    <property type="project" value="UniProtKB-SubCell"/>
</dbReference>
<dbReference type="STRING" id="1423734.FC83_GL002434"/>
<evidence type="ECO:0000256" key="2">
    <source>
        <dbReference type="ARBA" id="ARBA00022618"/>
    </source>
</evidence>
<evidence type="ECO:0000256" key="1">
    <source>
        <dbReference type="ARBA" id="ARBA00022490"/>
    </source>
</evidence>
<dbReference type="InterPro" id="IPR005234">
    <property type="entry name" value="ScpB_csome_segregation"/>
</dbReference>
<dbReference type="PANTHER" id="PTHR34298">
    <property type="entry name" value="SEGREGATION AND CONDENSATION PROTEIN B"/>
    <property type="match status" value="1"/>
</dbReference>
<dbReference type="HAMAP" id="MF_01804">
    <property type="entry name" value="ScpB"/>
    <property type="match status" value="1"/>
</dbReference>
<keyword evidence="2 5" id="KW-0132">Cell division</keyword>
<keyword evidence="4 5" id="KW-0131">Cell cycle</keyword>